<dbReference type="Gene3D" id="3.30.710.10">
    <property type="entry name" value="Potassium Channel Kv1.1, Chain A"/>
    <property type="match status" value="1"/>
</dbReference>
<evidence type="ECO:0000256" key="1">
    <source>
        <dbReference type="ARBA" id="ARBA00009673"/>
    </source>
</evidence>
<comment type="similarity">
    <text evidence="1 5">Belongs to the DTD family.</text>
</comment>
<feature type="coiled-coil region" evidence="6">
    <location>
        <begin position="524"/>
        <end position="558"/>
    </location>
</feature>
<reference evidence="7 8" key="1">
    <citation type="submission" date="2024-02" db="EMBL/GenBank/DDBJ databases">
        <authorList>
            <person name="Chen Y."/>
            <person name="Shah S."/>
            <person name="Dougan E. K."/>
            <person name="Thang M."/>
            <person name="Chan C."/>
        </authorList>
    </citation>
    <scope>NUCLEOTIDE SEQUENCE [LARGE SCALE GENOMIC DNA]</scope>
</reference>
<gene>
    <name evidence="7" type="ORF">CCMP2556_LOCUS91</name>
</gene>
<dbReference type="Pfam" id="PF02580">
    <property type="entry name" value="Tyr_Deacylase"/>
    <property type="match status" value="1"/>
</dbReference>
<evidence type="ECO:0000313" key="7">
    <source>
        <dbReference type="EMBL" id="CAK8985335.1"/>
    </source>
</evidence>
<evidence type="ECO:0000256" key="3">
    <source>
        <dbReference type="ARBA" id="ARBA00047676"/>
    </source>
</evidence>
<dbReference type="Proteomes" id="UP001642484">
    <property type="component" value="Unassembled WGS sequence"/>
</dbReference>
<dbReference type="PANTHER" id="PTHR10472">
    <property type="entry name" value="D-TYROSYL-TRNA TYR DEACYLASE"/>
    <property type="match status" value="1"/>
</dbReference>
<evidence type="ECO:0000313" key="8">
    <source>
        <dbReference type="Proteomes" id="UP001642484"/>
    </source>
</evidence>
<accession>A0ABP0H5K6</accession>
<keyword evidence="6" id="KW-0175">Coiled coil</keyword>
<comment type="catalytic activity">
    <reaction evidence="4">
        <text>a D-aminoacyl-tRNA + H2O = a tRNA + a D-alpha-amino acid + H(+)</text>
        <dbReference type="Rhea" id="RHEA:13953"/>
        <dbReference type="Rhea" id="RHEA-COMP:10123"/>
        <dbReference type="Rhea" id="RHEA-COMP:10124"/>
        <dbReference type="ChEBI" id="CHEBI:15377"/>
        <dbReference type="ChEBI" id="CHEBI:15378"/>
        <dbReference type="ChEBI" id="CHEBI:59871"/>
        <dbReference type="ChEBI" id="CHEBI:78442"/>
        <dbReference type="ChEBI" id="CHEBI:79333"/>
        <dbReference type="EC" id="3.1.1.96"/>
    </reaction>
</comment>
<dbReference type="SUPFAM" id="SSF69500">
    <property type="entry name" value="DTD-like"/>
    <property type="match status" value="1"/>
</dbReference>
<dbReference type="InterPro" id="IPR003732">
    <property type="entry name" value="Daa-tRNA_deacyls_DTD"/>
</dbReference>
<keyword evidence="8" id="KW-1185">Reference proteome</keyword>
<organism evidence="7 8">
    <name type="scientific">Durusdinium trenchii</name>
    <dbReference type="NCBI Taxonomy" id="1381693"/>
    <lineage>
        <taxon>Eukaryota</taxon>
        <taxon>Sar</taxon>
        <taxon>Alveolata</taxon>
        <taxon>Dinophyceae</taxon>
        <taxon>Suessiales</taxon>
        <taxon>Symbiodiniaceae</taxon>
        <taxon>Durusdinium</taxon>
    </lineage>
</organism>
<keyword evidence="5" id="KW-0820">tRNA-binding</keyword>
<protein>
    <recommendedName>
        <fullName evidence="2 5">D-aminoacyl-tRNA deacylase</fullName>
        <ecNumber evidence="2 5">3.1.1.96</ecNumber>
    </recommendedName>
</protein>
<keyword evidence="5" id="KW-0694">RNA-binding</keyword>
<dbReference type="SUPFAM" id="SSF54695">
    <property type="entry name" value="POZ domain"/>
    <property type="match status" value="1"/>
</dbReference>
<comment type="catalytic activity">
    <reaction evidence="3">
        <text>glycyl-tRNA(Ala) + H2O = tRNA(Ala) + glycine + H(+)</text>
        <dbReference type="Rhea" id="RHEA:53744"/>
        <dbReference type="Rhea" id="RHEA-COMP:9657"/>
        <dbReference type="Rhea" id="RHEA-COMP:13640"/>
        <dbReference type="ChEBI" id="CHEBI:15377"/>
        <dbReference type="ChEBI" id="CHEBI:15378"/>
        <dbReference type="ChEBI" id="CHEBI:57305"/>
        <dbReference type="ChEBI" id="CHEBI:78442"/>
        <dbReference type="ChEBI" id="CHEBI:78522"/>
        <dbReference type="EC" id="3.1.1.96"/>
    </reaction>
</comment>
<evidence type="ECO:0000256" key="4">
    <source>
        <dbReference type="ARBA" id="ARBA00048018"/>
    </source>
</evidence>
<name>A0ABP0H5K6_9DINO</name>
<dbReference type="PANTHER" id="PTHR10472:SF5">
    <property type="entry name" value="D-AMINOACYL-TRNA DEACYLASE 1"/>
    <property type="match status" value="1"/>
</dbReference>
<evidence type="ECO:0000256" key="5">
    <source>
        <dbReference type="RuleBase" id="RU003470"/>
    </source>
</evidence>
<evidence type="ECO:0000256" key="6">
    <source>
        <dbReference type="SAM" id="Coils"/>
    </source>
</evidence>
<dbReference type="NCBIfam" id="TIGR00256">
    <property type="entry name" value="D-aminoacyl-tRNA deacylase"/>
    <property type="match status" value="1"/>
</dbReference>
<keyword evidence="5" id="KW-0963">Cytoplasm</keyword>
<comment type="subcellular location">
    <subcellularLocation>
        <location evidence="5">Cytoplasm</location>
    </subcellularLocation>
</comment>
<dbReference type="EMBL" id="CAXAMN010000001">
    <property type="protein sequence ID" value="CAK8985335.1"/>
    <property type="molecule type" value="Genomic_DNA"/>
</dbReference>
<dbReference type="Gene3D" id="3.50.80.10">
    <property type="entry name" value="D-tyrosyl-tRNA(Tyr) deacylase"/>
    <property type="match status" value="1"/>
</dbReference>
<comment type="caution">
    <text evidence="7">The sequence shown here is derived from an EMBL/GenBank/DDBJ whole genome shotgun (WGS) entry which is preliminary data.</text>
</comment>
<sequence length="614" mass="68104">MKLVIQRVTSASVHVEGKEISRIRQGLVILLGLCEGDDEKLAERLAQKACKLRLWDARDGSKSWASSVLDNGFDVLVVSQFTLFATFKGLKPNFNRALPGSEAEAIYESFVGSCRELLGDSHVGTGAFGEMMQLELCNDGPVTVELETPRSAVRGTRHRRTQRRRRPFCLAGAGFFLGRQGKQLCALAASLQSPAGGAAWCRLAEARFSAPVQAQTDYPGQFQGWVPVDERGYVLTDWARQEAEHLEARPQRQVFHANRREPGYEGVDMLNQAHLMSLSSISPQTSQLQPMDQGSARSDDSGAIRKHLDDLRVEVEQLEATVKELQQQALPKTDAAKLTATGAASINVGGDTGFVLSRDQFECFPKSLLNSVCTGRWSSLHSLDQEGRIFLDLDPAQFRSILDWAFENAERGPERPRLLAEASEPQTWGLELLIRFLGLADDRTMEPKVKIDPEDGTVCTYPEVLCKYGKDYTGDEIRDYWLYTMDQARNAMPCYRPVVFAGVPLREPAQQHMDPLSCLLADHIRAIQDEGAELRQRRAQAQEELESLESERTGLKLLGGRASRVDEQPPDTWRLLQRCRPRLGHEPGDASAWPHGFFDGPDGVAAATSGATVV</sequence>
<dbReference type="InterPro" id="IPR023509">
    <property type="entry name" value="DTD-like_sf"/>
</dbReference>
<dbReference type="EC" id="3.1.1.96" evidence="2 5"/>
<dbReference type="InterPro" id="IPR011333">
    <property type="entry name" value="SKP1/BTB/POZ_sf"/>
</dbReference>
<proteinExistence type="inferred from homology"/>
<keyword evidence="5" id="KW-0378">Hydrolase</keyword>
<evidence type="ECO:0000256" key="2">
    <source>
        <dbReference type="ARBA" id="ARBA00013056"/>
    </source>
</evidence>